<feature type="transmembrane region" description="Helical" evidence="10">
    <location>
        <begin position="296"/>
        <end position="315"/>
    </location>
</feature>
<evidence type="ECO:0000256" key="10">
    <source>
        <dbReference type="RuleBase" id="RU079119"/>
    </source>
</evidence>
<dbReference type="InterPro" id="IPR036770">
    <property type="entry name" value="Ankyrin_rpt-contain_sf"/>
</dbReference>
<dbReference type="PROSITE" id="PS50088">
    <property type="entry name" value="ANK_REPEAT"/>
    <property type="match status" value="4"/>
</dbReference>
<gene>
    <name evidence="13" type="primary">PAT24_2</name>
    <name evidence="13" type="ORF">PIB30_023972</name>
</gene>
<dbReference type="PROSITE" id="PS50297">
    <property type="entry name" value="ANK_REP_REGION"/>
    <property type="match status" value="3"/>
</dbReference>
<dbReference type="SMART" id="SM00248">
    <property type="entry name" value="ANK"/>
    <property type="match status" value="7"/>
</dbReference>
<evidence type="ECO:0000256" key="3">
    <source>
        <dbReference type="ARBA" id="ARBA00008574"/>
    </source>
</evidence>
<evidence type="ECO:0000256" key="8">
    <source>
        <dbReference type="ARBA" id="ARBA00023136"/>
    </source>
</evidence>
<keyword evidence="14" id="KW-1185">Reference proteome</keyword>
<comment type="caution">
    <text evidence="13">The sequence shown here is derived from an EMBL/GenBank/DDBJ whole genome shotgun (WGS) entry which is preliminary data.</text>
</comment>
<feature type="compositionally biased region" description="Basic residues" evidence="11">
    <location>
        <begin position="577"/>
        <end position="599"/>
    </location>
</feature>
<feature type="region of interest" description="Disordered" evidence="11">
    <location>
        <begin position="1"/>
        <end position="30"/>
    </location>
</feature>
<evidence type="ECO:0000313" key="13">
    <source>
        <dbReference type="EMBL" id="MED6206106.1"/>
    </source>
</evidence>
<feature type="transmembrane region" description="Helical" evidence="10">
    <location>
        <begin position="444"/>
        <end position="464"/>
    </location>
</feature>
<dbReference type="InterPro" id="IPR001594">
    <property type="entry name" value="Palmitoyltrfase_DHHC"/>
</dbReference>
<sequence length="623" mass="68062">MSSEIEVVDEVQSANRNQSQRSASTDVPEDSLRNDVYSAAAYGDLEKLRRLVEREGCTVTEPDGLGYYALQWAALNNRTAAAQYIIEHGGDLNATDHTGQTAFHWSAVQGAIQVAELLLQEGARVNAADMNGYQATHVAAQYGQTAFIYHIVSKWNADPDVLDNDGRSPLHWAAYKGFADCIRLLLFLDAHRGRQDKEGCTPLHWAAIKGNLEACTVLVQAGKKEDLIVTDNSGLTPAQLASDKNHRQVAFFLGNARRLLDTRFDGNTRLAKLSKLGLAPILWSTNLPKLTAATGLLAWLGVLLATVGLVMFYRCSSKDPGFIRLNSRDTQSMKDDEPLLKIEMNNPALLAGNWSQLCATCKIVRPLRAKHCSACDRCVEQFDHHCPWVSNCIGKKNKWDFFVFLVLEVSAMIITGGVTLSRVLTDPVAPSSFGAWLQYVGKDHVGAISFLIADFLLFFGVFALTSVQASQIARNTTTNEMANAMRYSYLRGPNGRFRNPYDHGCKKNCSDFLINGFNEDVSIDELDNSEEGIGMTHIGRGLNLANGHSHAHSERTKGNGNSGHHVINVNSSSSNHGHCHGHVNGHVHSAHCSHSNHGKARNESIPLGLGLGLGRNSIVAPSS</sequence>
<dbReference type="EC" id="2.3.1.225" evidence="10"/>
<feature type="compositionally biased region" description="Low complexity" evidence="11">
    <location>
        <begin position="562"/>
        <end position="576"/>
    </location>
</feature>
<keyword evidence="5" id="KW-0677">Repeat</keyword>
<keyword evidence="10 13" id="KW-0012">Acyltransferase</keyword>
<keyword evidence="4 10" id="KW-0812">Transmembrane</keyword>
<evidence type="ECO:0000256" key="11">
    <source>
        <dbReference type="SAM" id="MobiDB-lite"/>
    </source>
</evidence>
<evidence type="ECO:0000313" key="14">
    <source>
        <dbReference type="Proteomes" id="UP001341840"/>
    </source>
</evidence>
<comment type="subcellular location">
    <subcellularLocation>
        <location evidence="2">Cell membrane</location>
        <topology evidence="2">Peripheral membrane protein</topology>
        <orientation evidence="2">Cytoplasmic side</orientation>
    </subcellularLocation>
    <subcellularLocation>
        <location evidence="1">Endomembrane system</location>
        <topology evidence="1">Multi-pass membrane protein</topology>
    </subcellularLocation>
</comment>
<feature type="region of interest" description="Disordered" evidence="11">
    <location>
        <begin position="544"/>
        <end position="607"/>
    </location>
</feature>
<keyword evidence="7 9" id="KW-0040">ANK repeat</keyword>
<feature type="transmembrane region" description="Helical" evidence="10">
    <location>
        <begin position="401"/>
        <end position="424"/>
    </location>
</feature>
<evidence type="ECO:0000256" key="5">
    <source>
        <dbReference type="ARBA" id="ARBA00022737"/>
    </source>
</evidence>
<feature type="repeat" description="ANK" evidence="9">
    <location>
        <begin position="98"/>
        <end position="130"/>
    </location>
</feature>
<evidence type="ECO:0000256" key="7">
    <source>
        <dbReference type="ARBA" id="ARBA00023043"/>
    </source>
</evidence>
<comment type="catalytic activity">
    <reaction evidence="10">
        <text>L-cysteinyl-[protein] + hexadecanoyl-CoA = S-hexadecanoyl-L-cysteinyl-[protein] + CoA</text>
        <dbReference type="Rhea" id="RHEA:36683"/>
        <dbReference type="Rhea" id="RHEA-COMP:10131"/>
        <dbReference type="Rhea" id="RHEA-COMP:11032"/>
        <dbReference type="ChEBI" id="CHEBI:29950"/>
        <dbReference type="ChEBI" id="CHEBI:57287"/>
        <dbReference type="ChEBI" id="CHEBI:57379"/>
        <dbReference type="ChEBI" id="CHEBI:74151"/>
        <dbReference type="EC" id="2.3.1.225"/>
    </reaction>
</comment>
<keyword evidence="8 10" id="KW-0472">Membrane</keyword>
<dbReference type="Pfam" id="PF01529">
    <property type="entry name" value="DHHC"/>
    <property type="match status" value="1"/>
</dbReference>
<evidence type="ECO:0000256" key="2">
    <source>
        <dbReference type="ARBA" id="ARBA00004413"/>
    </source>
</evidence>
<evidence type="ECO:0000256" key="1">
    <source>
        <dbReference type="ARBA" id="ARBA00004127"/>
    </source>
</evidence>
<dbReference type="GO" id="GO:0019706">
    <property type="term" value="F:protein-cysteine S-palmitoyltransferase activity"/>
    <property type="evidence" value="ECO:0007669"/>
    <property type="project" value="UniProtKB-EC"/>
</dbReference>
<dbReference type="PANTHER" id="PTHR24161">
    <property type="entry name" value="ANK_REP_REGION DOMAIN-CONTAINING PROTEIN-RELATED"/>
    <property type="match status" value="1"/>
</dbReference>
<feature type="domain" description="Palmitoyltransferase DHHC" evidence="12">
    <location>
        <begin position="356"/>
        <end position="483"/>
    </location>
</feature>
<evidence type="ECO:0000256" key="9">
    <source>
        <dbReference type="PROSITE-ProRule" id="PRU00023"/>
    </source>
</evidence>
<proteinExistence type="inferred from homology"/>
<name>A0ABU6Y8B6_9FABA</name>
<dbReference type="PANTHER" id="PTHR24161:SF17">
    <property type="entry name" value="PALMITOYLTRANSFERASE"/>
    <property type="match status" value="1"/>
</dbReference>
<evidence type="ECO:0000259" key="12">
    <source>
        <dbReference type="Pfam" id="PF01529"/>
    </source>
</evidence>
<protein>
    <recommendedName>
        <fullName evidence="10">S-acyltransferase</fullName>
        <ecNumber evidence="10">2.3.1.225</ecNumber>
    </recommendedName>
    <alternativeName>
        <fullName evidence="10">Palmitoyltransferase</fullName>
    </alternativeName>
</protein>
<dbReference type="EMBL" id="JASCZI010241740">
    <property type="protein sequence ID" value="MED6206106.1"/>
    <property type="molecule type" value="Genomic_DNA"/>
</dbReference>
<reference evidence="13 14" key="1">
    <citation type="journal article" date="2023" name="Plants (Basel)">
        <title>Bridging the Gap: Combining Genomics and Transcriptomics Approaches to Understand Stylosanthes scabra, an Orphan Legume from the Brazilian Caatinga.</title>
        <authorList>
            <person name="Ferreira-Neto J.R.C."/>
            <person name="da Silva M.D."/>
            <person name="Binneck E."/>
            <person name="de Melo N.F."/>
            <person name="da Silva R.H."/>
            <person name="de Melo A.L.T.M."/>
            <person name="Pandolfi V."/>
            <person name="Bustamante F.O."/>
            <person name="Brasileiro-Vidal A.C."/>
            <person name="Benko-Iseppon A.M."/>
        </authorList>
    </citation>
    <scope>NUCLEOTIDE SEQUENCE [LARGE SCALE GENOMIC DNA]</scope>
    <source>
        <tissue evidence="13">Leaves</tissue>
    </source>
</reference>
<dbReference type="PROSITE" id="PS50216">
    <property type="entry name" value="DHHC"/>
    <property type="match status" value="1"/>
</dbReference>
<feature type="repeat" description="ANK" evidence="9">
    <location>
        <begin position="198"/>
        <end position="222"/>
    </location>
</feature>
<evidence type="ECO:0000256" key="4">
    <source>
        <dbReference type="ARBA" id="ARBA00022692"/>
    </source>
</evidence>
<accession>A0ABU6Y8B6</accession>
<dbReference type="InterPro" id="IPR002110">
    <property type="entry name" value="Ankyrin_rpt"/>
</dbReference>
<dbReference type="SUPFAM" id="SSF48403">
    <property type="entry name" value="Ankyrin repeat"/>
    <property type="match status" value="1"/>
</dbReference>
<keyword evidence="10 13" id="KW-0808">Transferase</keyword>
<comment type="domain">
    <text evidence="10">The DHHC domain is required for palmitoyltransferase activity.</text>
</comment>
<feature type="repeat" description="ANK" evidence="9">
    <location>
        <begin position="65"/>
        <end position="97"/>
    </location>
</feature>
<comment type="similarity">
    <text evidence="3 10">Belongs to the DHHC palmitoyltransferase family.</text>
</comment>
<evidence type="ECO:0000256" key="6">
    <source>
        <dbReference type="ARBA" id="ARBA00022989"/>
    </source>
</evidence>
<feature type="compositionally biased region" description="Polar residues" evidence="11">
    <location>
        <begin position="12"/>
        <end position="25"/>
    </location>
</feature>
<dbReference type="Gene3D" id="1.25.40.20">
    <property type="entry name" value="Ankyrin repeat-containing domain"/>
    <property type="match status" value="2"/>
</dbReference>
<dbReference type="Proteomes" id="UP001341840">
    <property type="component" value="Unassembled WGS sequence"/>
</dbReference>
<organism evidence="13 14">
    <name type="scientific">Stylosanthes scabra</name>
    <dbReference type="NCBI Taxonomy" id="79078"/>
    <lineage>
        <taxon>Eukaryota</taxon>
        <taxon>Viridiplantae</taxon>
        <taxon>Streptophyta</taxon>
        <taxon>Embryophyta</taxon>
        <taxon>Tracheophyta</taxon>
        <taxon>Spermatophyta</taxon>
        <taxon>Magnoliopsida</taxon>
        <taxon>eudicotyledons</taxon>
        <taxon>Gunneridae</taxon>
        <taxon>Pentapetalae</taxon>
        <taxon>rosids</taxon>
        <taxon>fabids</taxon>
        <taxon>Fabales</taxon>
        <taxon>Fabaceae</taxon>
        <taxon>Papilionoideae</taxon>
        <taxon>50 kb inversion clade</taxon>
        <taxon>dalbergioids sensu lato</taxon>
        <taxon>Dalbergieae</taxon>
        <taxon>Pterocarpus clade</taxon>
        <taxon>Stylosanthes</taxon>
    </lineage>
</organism>
<keyword evidence="6 10" id="KW-1133">Transmembrane helix</keyword>
<feature type="repeat" description="ANK" evidence="9">
    <location>
        <begin position="165"/>
        <end position="197"/>
    </location>
</feature>
<dbReference type="Pfam" id="PF12796">
    <property type="entry name" value="Ank_2"/>
    <property type="match status" value="3"/>
</dbReference>